<evidence type="ECO:0000313" key="4">
    <source>
        <dbReference type="EMBL" id="MEZ0474307.1"/>
    </source>
</evidence>
<feature type="region of interest" description="Disordered" evidence="2">
    <location>
        <begin position="1"/>
        <end position="23"/>
    </location>
</feature>
<gene>
    <name evidence="4" type="ORF">AB6713_06710</name>
</gene>
<dbReference type="CDD" id="cd08023">
    <property type="entry name" value="GH16_laminarinase_like"/>
    <property type="match status" value="1"/>
</dbReference>
<dbReference type="Pfam" id="PF14200">
    <property type="entry name" value="RicinB_lectin_2"/>
    <property type="match status" value="2"/>
</dbReference>
<dbReference type="Pfam" id="PF00722">
    <property type="entry name" value="Glyco_hydro_16"/>
    <property type="match status" value="1"/>
</dbReference>
<comment type="similarity">
    <text evidence="1">Belongs to the glycosyl hydrolase 16 family.</text>
</comment>
<dbReference type="InterPro" id="IPR035992">
    <property type="entry name" value="Ricin_B-like_lectins"/>
</dbReference>
<dbReference type="SUPFAM" id="SSF49899">
    <property type="entry name" value="Concanavalin A-like lectins/glucanases"/>
    <property type="match status" value="1"/>
</dbReference>
<keyword evidence="5" id="KW-1185">Reference proteome</keyword>
<sequence length="512" mass="56252">MPLPVLPGGHGIAGISGRQRAGQSCRRGNAAAARRNAWFRHLRHGKPLEEEATLAVHRVAATRTFSFGGQAGRRMQPPGRRSACLSIRSGDDMTIHALGRARRGLSALLACLLIPLLCAPSARAQSASGWTLVFHDEFDDSSLDTGKWNTTYMWGGEGARTLSGNDELQVYLDDQFEFRGDGVLRIRAERKDTVWHDKTYRYASGLITTYQKFARQKGYFEMRARLPSGKGLWPAFWMLLDRPSWPPEIDIMEVLGQAPSTVYMSKHSNADGDQTTLAGIFDTSAAFHVYGLEWSDAYLTWYLDGLPVARTARSSDMDEPMQLLVNLAVGGHWPGAPDASTVFPAYLEVDYVRAWRRDSPAAAVPGMTNGKTFVVGNLHTGMALRPEGAGAGNNVRVVQNAYNDTWASQRWVVRPVGGGDYAIVNSYTGKALRPRDGAAGDGVDIVQYDYNAAWDSQKWNLVRAGNGHFAIINKYTGKALRPKGAGTADGAGIVQETYRDTWNSQKWKIVVP</sequence>
<evidence type="ECO:0000256" key="1">
    <source>
        <dbReference type="ARBA" id="ARBA00006865"/>
    </source>
</evidence>
<protein>
    <submittedName>
        <fullName evidence="4">Family 16 glycosylhydrolase</fullName>
    </submittedName>
</protein>
<dbReference type="InterPro" id="IPR000772">
    <property type="entry name" value="Ricin_B_lectin"/>
</dbReference>
<dbReference type="SUPFAM" id="SSF50370">
    <property type="entry name" value="Ricin B-like lectins"/>
    <property type="match status" value="1"/>
</dbReference>
<comment type="caution">
    <text evidence="4">The sequence shown here is derived from an EMBL/GenBank/DDBJ whole genome shotgun (WGS) entry which is preliminary data.</text>
</comment>
<dbReference type="Gene3D" id="2.80.10.50">
    <property type="match status" value="1"/>
</dbReference>
<dbReference type="InterPro" id="IPR000757">
    <property type="entry name" value="Beta-glucanase-like"/>
</dbReference>
<evidence type="ECO:0000256" key="2">
    <source>
        <dbReference type="SAM" id="MobiDB-lite"/>
    </source>
</evidence>
<dbReference type="PROSITE" id="PS50231">
    <property type="entry name" value="RICIN_B_LECTIN"/>
    <property type="match status" value="1"/>
</dbReference>
<dbReference type="EMBL" id="JBFWIC010000006">
    <property type="protein sequence ID" value="MEZ0474307.1"/>
    <property type="molecule type" value="Genomic_DNA"/>
</dbReference>
<evidence type="ECO:0000259" key="3">
    <source>
        <dbReference type="PROSITE" id="PS51762"/>
    </source>
</evidence>
<dbReference type="CDD" id="cd00161">
    <property type="entry name" value="beta-trefoil_Ricin-like"/>
    <property type="match status" value="1"/>
</dbReference>
<evidence type="ECO:0000313" key="5">
    <source>
        <dbReference type="Proteomes" id="UP001566331"/>
    </source>
</evidence>
<reference evidence="4 5" key="1">
    <citation type="submission" date="2024-07" db="EMBL/GenBank/DDBJ databases">
        <title>Luteimonas salilacus sp. nov., isolated from the shore soil of Salt Lake in Tibet of China.</title>
        <authorList>
            <person name="Zhang X."/>
            <person name="Li A."/>
        </authorList>
    </citation>
    <scope>NUCLEOTIDE SEQUENCE [LARGE SCALE GENOMIC DNA]</scope>
    <source>
        <strain evidence="4 5">B3-2-R+30</strain>
    </source>
</reference>
<organism evidence="4 5">
    <name type="scientific">Luteimonas salinilitoris</name>
    <dbReference type="NCBI Taxonomy" id="3237697"/>
    <lineage>
        <taxon>Bacteria</taxon>
        <taxon>Pseudomonadati</taxon>
        <taxon>Pseudomonadota</taxon>
        <taxon>Gammaproteobacteria</taxon>
        <taxon>Lysobacterales</taxon>
        <taxon>Lysobacteraceae</taxon>
        <taxon>Luteimonas</taxon>
    </lineage>
</organism>
<dbReference type="InterPro" id="IPR013320">
    <property type="entry name" value="ConA-like_dom_sf"/>
</dbReference>
<dbReference type="PANTHER" id="PTHR10963">
    <property type="entry name" value="GLYCOSYL HYDROLASE-RELATED"/>
    <property type="match status" value="1"/>
</dbReference>
<dbReference type="PANTHER" id="PTHR10963:SF55">
    <property type="entry name" value="GLYCOSIDE HYDROLASE FAMILY 16 PROTEIN"/>
    <property type="match status" value="1"/>
</dbReference>
<proteinExistence type="inferred from homology"/>
<dbReference type="InterPro" id="IPR050546">
    <property type="entry name" value="Glycosyl_Hydrlase_16"/>
</dbReference>
<dbReference type="Proteomes" id="UP001566331">
    <property type="component" value="Unassembled WGS sequence"/>
</dbReference>
<dbReference type="Gene3D" id="2.60.120.200">
    <property type="match status" value="1"/>
</dbReference>
<accession>A0ABV4HNK7</accession>
<dbReference type="PROSITE" id="PS51762">
    <property type="entry name" value="GH16_2"/>
    <property type="match status" value="1"/>
</dbReference>
<name>A0ABV4HNK7_9GAMM</name>
<dbReference type="RefSeq" id="WP_370561896.1">
    <property type="nucleotide sequence ID" value="NZ_JBFWIB010000001.1"/>
</dbReference>
<feature type="domain" description="GH16" evidence="3">
    <location>
        <begin position="128"/>
        <end position="360"/>
    </location>
</feature>